<feature type="chain" id="PRO_5031043873" evidence="2">
    <location>
        <begin position="28"/>
        <end position="325"/>
    </location>
</feature>
<comment type="caution">
    <text evidence="3">The sequence shown here is derived from an EMBL/GenBank/DDBJ whole genome shotgun (WGS) entry which is preliminary data.</text>
</comment>
<keyword evidence="2" id="KW-0732">Signal</keyword>
<organism evidence="3 4">
    <name type="scientific">Nonomuraea rubra</name>
    <dbReference type="NCBI Taxonomy" id="46180"/>
    <lineage>
        <taxon>Bacteria</taxon>
        <taxon>Bacillati</taxon>
        <taxon>Actinomycetota</taxon>
        <taxon>Actinomycetes</taxon>
        <taxon>Streptosporangiales</taxon>
        <taxon>Streptosporangiaceae</taxon>
        <taxon>Nonomuraea</taxon>
    </lineage>
</organism>
<evidence type="ECO:0000256" key="2">
    <source>
        <dbReference type="SAM" id="SignalP"/>
    </source>
</evidence>
<evidence type="ECO:0000313" key="3">
    <source>
        <dbReference type="EMBL" id="MBB6545549.1"/>
    </source>
</evidence>
<keyword evidence="4" id="KW-1185">Reference proteome</keyword>
<protein>
    <submittedName>
        <fullName evidence="3">Uncharacterized protein</fullName>
    </submittedName>
</protein>
<reference evidence="3 4" key="1">
    <citation type="submission" date="2020-08" db="EMBL/GenBank/DDBJ databases">
        <title>Sequencing the genomes of 1000 actinobacteria strains.</title>
        <authorList>
            <person name="Klenk H.-P."/>
        </authorList>
    </citation>
    <scope>NUCLEOTIDE SEQUENCE [LARGE SCALE GENOMIC DNA]</scope>
    <source>
        <strain evidence="3 4">DSM 43768</strain>
    </source>
</reference>
<gene>
    <name evidence="3" type="ORF">HD593_000344</name>
</gene>
<dbReference type="RefSeq" id="WP_185100375.1">
    <property type="nucleotide sequence ID" value="NZ_JACHMI010000001.1"/>
</dbReference>
<name>A0A7X0TVW1_9ACTN</name>
<evidence type="ECO:0000256" key="1">
    <source>
        <dbReference type="SAM" id="MobiDB-lite"/>
    </source>
</evidence>
<dbReference type="EMBL" id="JACHMI010000001">
    <property type="protein sequence ID" value="MBB6545549.1"/>
    <property type="molecule type" value="Genomic_DNA"/>
</dbReference>
<sequence>MNRVVKTALAVTAFGLAAAAMAVPAQAEVQYNAAKHAPVDGLGGGTIAGTDPLGGLLSSLIGGGGGLLGALGGGAAKSGAQQGGQMSEVERDIAAEKQAETGTTGNAAEDVTARGGPVPELMPIVSSVSSIPLGGGGLTESLPLLGSARMAQPATPSVKAGKQGQNAAAAPGDAVTGAVTGTVGSSVERTVGTLAGTSLLPGSTSGGTAKTMSSSSQGLGALSADALLGGVTRATWLALPHGAGRQLSPALGQVTPAEMAPVAEALPATSQAAAMDELAPLVQDTSALVEGRGMQAAGAYSDLITALGWTTDALTSSVRGTAARD</sequence>
<dbReference type="AlphaFoldDB" id="A0A7X0TVW1"/>
<proteinExistence type="predicted"/>
<accession>A0A7X0TVW1</accession>
<dbReference type="Proteomes" id="UP000565579">
    <property type="component" value="Unassembled WGS sequence"/>
</dbReference>
<feature type="signal peptide" evidence="2">
    <location>
        <begin position="1"/>
        <end position="27"/>
    </location>
</feature>
<evidence type="ECO:0000313" key="4">
    <source>
        <dbReference type="Proteomes" id="UP000565579"/>
    </source>
</evidence>
<feature type="region of interest" description="Disordered" evidence="1">
    <location>
        <begin position="194"/>
        <end position="215"/>
    </location>
</feature>